<organism evidence="1 2">
    <name type="scientific">Gossypium australe</name>
    <dbReference type="NCBI Taxonomy" id="47621"/>
    <lineage>
        <taxon>Eukaryota</taxon>
        <taxon>Viridiplantae</taxon>
        <taxon>Streptophyta</taxon>
        <taxon>Embryophyta</taxon>
        <taxon>Tracheophyta</taxon>
        <taxon>Spermatophyta</taxon>
        <taxon>Magnoliopsida</taxon>
        <taxon>eudicotyledons</taxon>
        <taxon>Gunneridae</taxon>
        <taxon>Pentapetalae</taxon>
        <taxon>rosids</taxon>
        <taxon>malvids</taxon>
        <taxon>Malvales</taxon>
        <taxon>Malvaceae</taxon>
        <taxon>Malvoideae</taxon>
        <taxon>Gossypium</taxon>
    </lineage>
</organism>
<sequence length="105" mass="12203">MKRQKEENDNQSDNSWTPLSISAFNALIPVPRKTPIKQLSIRFPSSQPIRLQCFLFRDPSDHARKCLCYEWRSRLPMAFSEDMVDVFSSCTTSGTDYHREQSLTS</sequence>
<dbReference type="Proteomes" id="UP000325315">
    <property type="component" value="Unassembled WGS sequence"/>
</dbReference>
<evidence type="ECO:0000313" key="2">
    <source>
        <dbReference type="Proteomes" id="UP000325315"/>
    </source>
</evidence>
<gene>
    <name evidence="1" type="ORF">EPI10_009314</name>
</gene>
<dbReference type="AlphaFoldDB" id="A0A5B6U8X3"/>
<keyword evidence="2" id="KW-1185">Reference proteome</keyword>
<comment type="caution">
    <text evidence="1">The sequence shown here is derived from an EMBL/GenBank/DDBJ whole genome shotgun (WGS) entry which is preliminary data.</text>
</comment>
<proteinExistence type="predicted"/>
<dbReference type="EMBL" id="SMMG02000013">
    <property type="protein sequence ID" value="KAA3453257.1"/>
    <property type="molecule type" value="Genomic_DNA"/>
</dbReference>
<accession>A0A5B6U8X3</accession>
<name>A0A5B6U8X3_9ROSI</name>
<evidence type="ECO:0000313" key="1">
    <source>
        <dbReference type="EMBL" id="KAA3453257.1"/>
    </source>
</evidence>
<protein>
    <submittedName>
        <fullName evidence="1">Uncharacterized protein</fullName>
    </submittedName>
</protein>
<reference evidence="1" key="1">
    <citation type="submission" date="2019-08" db="EMBL/GenBank/DDBJ databases">
        <authorList>
            <person name="Liu F."/>
        </authorList>
    </citation>
    <scope>NUCLEOTIDE SEQUENCE [LARGE SCALE GENOMIC DNA]</scope>
    <source>
        <strain evidence="1">PA1801</strain>
        <tissue evidence="1">Leaf</tissue>
    </source>
</reference>